<evidence type="ECO:0000313" key="1">
    <source>
        <dbReference type="EMBL" id="JAH73924.1"/>
    </source>
</evidence>
<reference evidence="1" key="1">
    <citation type="submission" date="2014-11" db="EMBL/GenBank/DDBJ databases">
        <authorList>
            <person name="Amaro Gonzalez C."/>
        </authorList>
    </citation>
    <scope>NUCLEOTIDE SEQUENCE</scope>
</reference>
<accession>A0A0E9V728</accession>
<sequence>MSLKKTTLEHIRVFQAGAKVTMGKS</sequence>
<proteinExistence type="predicted"/>
<dbReference type="AlphaFoldDB" id="A0A0E9V728"/>
<protein>
    <submittedName>
        <fullName evidence="1">Uncharacterized protein</fullName>
    </submittedName>
</protein>
<reference evidence="1" key="2">
    <citation type="journal article" date="2015" name="Fish Shellfish Immunol.">
        <title>Early steps in the European eel (Anguilla anguilla)-Vibrio vulnificus interaction in the gills: Role of the RtxA13 toxin.</title>
        <authorList>
            <person name="Callol A."/>
            <person name="Pajuelo D."/>
            <person name="Ebbesson L."/>
            <person name="Teles M."/>
            <person name="MacKenzie S."/>
            <person name="Amaro C."/>
        </authorList>
    </citation>
    <scope>NUCLEOTIDE SEQUENCE</scope>
</reference>
<organism evidence="1">
    <name type="scientific">Anguilla anguilla</name>
    <name type="common">European freshwater eel</name>
    <name type="synonym">Muraena anguilla</name>
    <dbReference type="NCBI Taxonomy" id="7936"/>
    <lineage>
        <taxon>Eukaryota</taxon>
        <taxon>Metazoa</taxon>
        <taxon>Chordata</taxon>
        <taxon>Craniata</taxon>
        <taxon>Vertebrata</taxon>
        <taxon>Euteleostomi</taxon>
        <taxon>Actinopterygii</taxon>
        <taxon>Neopterygii</taxon>
        <taxon>Teleostei</taxon>
        <taxon>Anguilliformes</taxon>
        <taxon>Anguillidae</taxon>
        <taxon>Anguilla</taxon>
    </lineage>
</organism>
<dbReference type="EMBL" id="GBXM01034653">
    <property type="protein sequence ID" value="JAH73924.1"/>
    <property type="molecule type" value="Transcribed_RNA"/>
</dbReference>
<name>A0A0E9V728_ANGAN</name>